<accession>A0A8H8UJP9</accession>
<reference evidence="2 3" key="1">
    <citation type="submission" date="2018-05" db="EMBL/GenBank/DDBJ databases">
        <title>Genome sequencing and assembly of the regulated plant pathogen Lachnellula willkommii and related sister species for the development of diagnostic species identification markers.</title>
        <authorList>
            <person name="Giroux E."/>
            <person name="Bilodeau G."/>
        </authorList>
    </citation>
    <scope>NUCLEOTIDE SEQUENCE [LARGE SCALE GENOMIC DNA]</scope>
    <source>
        <strain evidence="2 3">CBS 160.35</strain>
    </source>
</reference>
<name>A0A8H8UJP9_9HELO</name>
<keyword evidence="3" id="KW-1185">Reference proteome</keyword>
<evidence type="ECO:0000256" key="1">
    <source>
        <dbReference type="ARBA" id="ARBA00006484"/>
    </source>
</evidence>
<dbReference type="GO" id="GO:0005737">
    <property type="term" value="C:cytoplasm"/>
    <property type="evidence" value="ECO:0007669"/>
    <property type="project" value="TreeGrafter"/>
</dbReference>
<comment type="caution">
    <text evidence="2">The sequence shown here is derived from an EMBL/GenBank/DDBJ whole genome shotgun (WGS) entry which is preliminary data.</text>
</comment>
<proteinExistence type="inferred from homology"/>
<evidence type="ECO:0000313" key="3">
    <source>
        <dbReference type="Proteomes" id="UP000443090"/>
    </source>
</evidence>
<dbReference type="Proteomes" id="UP000443090">
    <property type="component" value="Unassembled WGS sequence"/>
</dbReference>
<comment type="similarity">
    <text evidence="1">Belongs to the short-chain dehydrogenases/reductases (SDR) family.</text>
</comment>
<sequence length="275" mass="30605">MAPWTLVSPASRGIGFHLTRHLLRSTSLPVVATARKDAEGVRKSMLEGLEDVDQERLKVLNLDVTESRETEWQRIDESTISKAAEETKKLFPLDKNHLHLAFCIPGILYPEKSPAQLEHKQLTHAFAVNTIGPMLMFKHFSNFLPRKSTDISLPASLITLPKQAVWLNMAARIGSTTDNKLGGWYSYRASKAGVISVTKGEDIYVRQRSGDNAMAMGYHPGTVKTGLSKEFWAGVPEEKLFTPEFAVEKMVGVVGSVGLQGRGKCWDWMLEEVLP</sequence>
<dbReference type="EMBL" id="QGMI01000098">
    <property type="protein sequence ID" value="TVY47340.1"/>
    <property type="molecule type" value="Genomic_DNA"/>
</dbReference>
<dbReference type="PANTHER" id="PTHR43544:SF12">
    <property type="entry name" value="NAD(P)-BINDING ROSSMANN-FOLD SUPERFAMILY PROTEIN"/>
    <property type="match status" value="1"/>
</dbReference>
<evidence type="ECO:0000313" key="2">
    <source>
        <dbReference type="EMBL" id="TVY47340.1"/>
    </source>
</evidence>
<protein>
    <recommendedName>
        <fullName evidence="4">Oxidoreductase</fullName>
    </recommendedName>
</protein>
<dbReference type="Gene3D" id="3.40.50.720">
    <property type="entry name" value="NAD(P)-binding Rossmann-like Domain"/>
    <property type="match status" value="1"/>
</dbReference>
<dbReference type="SUPFAM" id="SSF51735">
    <property type="entry name" value="NAD(P)-binding Rossmann-fold domains"/>
    <property type="match status" value="1"/>
</dbReference>
<organism evidence="2 3">
    <name type="scientific">Lachnellula occidentalis</name>
    <dbReference type="NCBI Taxonomy" id="215460"/>
    <lineage>
        <taxon>Eukaryota</taxon>
        <taxon>Fungi</taxon>
        <taxon>Dikarya</taxon>
        <taxon>Ascomycota</taxon>
        <taxon>Pezizomycotina</taxon>
        <taxon>Leotiomycetes</taxon>
        <taxon>Helotiales</taxon>
        <taxon>Lachnaceae</taxon>
        <taxon>Lachnellula</taxon>
    </lineage>
</organism>
<evidence type="ECO:0008006" key="4">
    <source>
        <dbReference type="Google" id="ProtNLM"/>
    </source>
</evidence>
<dbReference type="InterPro" id="IPR036291">
    <property type="entry name" value="NAD(P)-bd_dom_sf"/>
</dbReference>
<dbReference type="GO" id="GO:0016491">
    <property type="term" value="F:oxidoreductase activity"/>
    <property type="evidence" value="ECO:0007669"/>
    <property type="project" value="TreeGrafter"/>
</dbReference>
<dbReference type="InterPro" id="IPR051468">
    <property type="entry name" value="Fungal_SecMetab_SDRs"/>
</dbReference>
<gene>
    <name evidence="2" type="ORF">LOCC1_G002135</name>
</gene>
<dbReference type="PANTHER" id="PTHR43544">
    <property type="entry name" value="SHORT-CHAIN DEHYDROGENASE/REDUCTASE"/>
    <property type="match status" value="1"/>
</dbReference>
<dbReference type="AlphaFoldDB" id="A0A8H8UJP9"/>
<dbReference type="OrthoDB" id="5296at2759"/>